<dbReference type="GO" id="GO:0071555">
    <property type="term" value="P:cell wall organization"/>
    <property type="evidence" value="ECO:0007669"/>
    <property type="project" value="UniProtKB-KW"/>
</dbReference>
<protein>
    <submittedName>
        <fullName evidence="14">D-alanyl-D-alanine carboxypeptidase DacB</fullName>
        <ecNumber evidence="14">3.4.16.4</ecNumber>
    </submittedName>
</protein>
<dbReference type="OrthoDB" id="9791132at2"/>
<reference evidence="14 15" key="1">
    <citation type="journal article" date="2019" name="Appl. Environ. Microbiol.">
        <title>Clostridium scindens ATCC 35704: integration of nutritional requirements, the complete genome sequence, and global transcriptional responses to bile acids.</title>
        <authorList>
            <person name="Devendran S."/>
            <person name="Shrestha R."/>
            <person name="Alves J.M.P."/>
            <person name="Wolf P.G."/>
            <person name="Ly L."/>
            <person name="Hernandez A.G."/>
            <person name="Mendez-Garcia C."/>
            <person name="Inboden A."/>
            <person name="Wiley J."/>
            <person name="Paul O."/>
            <person name="Allen A."/>
            <person name="Springer E."/>
            <person name="Wright C.L."/>
            <person name="Fields C.J."/>
            <person name="Daniel S.L."/>
            <person name="Ridlon J.M."/>
        </authorList>
    </citation>
    <scope>NUCLEOTIDE SEQUENCE [LARGE SCALE GENOMIC DNA]</scope>
    <source>
        <strain evidence="14 15">ATCC 35704</strain>
    </source>
</reference>
<keyword evidence="14" id="KW-0645">Protease</keyword>
<keyword evidence="2 12" id="KW-0732">Signal</keyword>
<feature type="active site" description="Acyl-ester intermediate" evidence="7">
    <location>
        <position position="97"/>
    </location>
</feature>
<evidence type="ECO:0000259" key="13">
    <source>
        <dbReference type="Pfam" id="PF00768"/>
    </source>
</evidence>
<dbReference type="Gene3D" id="3.40.710.10">
    <property type="entry name" value="DD-peptidase/beta-lactamase superfamily"/>
    <property type="match status" value="1"/>
</dbReference>
<dbReference type="InterPro" id="IPR018044">
    <property type="entry name" value="Peptidase_S11"/>
</dbReference>
<dbReference type="GO" id="GO:0006508">
    <property type="term" value="P:proteolysis"/>
    <property type="evidence" value="ECO:0007669"/>
    <property type="project" value="InterPro"/>
</dbReference>
<dbReference type="GO" id="GO:0008360">
    <property type="term" value="P:regulation of cell shape"/>
    <property type="evidence" value="ECO:0007669"/>
    <property type="project" value="UniProtKB-KW"/>
</dbReference>
<feature type="signal peptide" evidence="12">
    <location>
        <begin position="1"/>
        <end position="27"/>
    </location>
</feature>
<comment type="similarity">
    <text evidence="1 9">Belongs to the peptidase S11 family.</text>
</comment>
<keyword evidence="6" id="KW-0961">Cell wall biogenesis/degradation</keyword>
<gene>
    <name evidence="14" type="primary">dacB_1</name>
    <name evidence="14" type="ORF">HDCHBGLK_01055</name>
</gene>
<dbReference type="PANTHER" id="PTHR21581">
    <property type="entry name" value="D-ALANYL-D-ALANINE CARBOXYPEPTIDASE"/>
    <property type="match status" value="1"/>
</dbReference>
<evidence type="ECO:0000256" key="6">
    <source>
        <dbReference type="ARBA" id="ARBA00023316"/>
    </source>
</evidence>
<evidence type="ECO:0000256" key="4">
    <source>
        <dbReference type="ARBA" id="ARBA00022960"/>
    </source>
</evidence>
<keyword evidence="14" id="KW-0121">Carboxypeptidase</keyword>
<evidence type="ECO:0000256" key="9">
    <source>
        <dbReference type="RuleBase" id="RU004016"/>
    </source>
</evidence>
<sequence length="456" mass="50326">MRRGRQILAAIILLAVMCACRETTAFATEPDAAEQTEELSEEQKAEQAAYEMKVDSNDWKNWPQGPGTYGEAAIVMEVGTGAILYAKNIDSHQYPASITKVLTALVAMENGQLEDPVTFSHDSVAFLKPGDSSVGLKEGNQISLEQALHATLLASANEAAYAVGESVGINAGHDYNWFMEQMNIRCRELGGENSNFANTNGLHDENHYTCARDMALIGRELFKHPDFFRIVQTLNYAIPASETVEEHIFQQKHKMLIPENSNYYPYAIGGKTGFTSDALSTLITMADNGGMQLVCVVLRTHGVHIYPDTAGLFEYAFNNFGKVPVADYESSKDVGEILEDGSCNYVMLPQSVKFEDLDMELVPDGGISSEATLQYTYEGNPVGSARCTLSDSYKDEHSAKVTAAKKEKKPKDDGQKKGKTKKMAVACASVVLAILITIFISVIMRRSRIRKRRRRR</sequence>
<evidence type="ECO:0000313" key="14">
    <source>
        <dbReference type="EMBL" id="QBF73680.1"/>
    </source>
</evidence>
<dbReference type="PROSITE" id="PS51257">
    <property type="entry name" value="PROKAR_LIPOPROTEIN"/>
    <property type="match status" value="1"/>
</dbReference>
<accession>A0A494WP28</accession>
<proteinExistence type="inferred from homology"/>
<keyword evidence="4" id="KW-0133">Cell shape</keyword>
<feature type="chain" id="PRO_5019805873" evidence="12">
    <location>
        <begin position="28"/>
        <end position="456"/>
    </location>
</feature>
<dbReference type="PRINTS" id="PR00725">
    <property type="entry name" value="DADACBPTASE1"/>
</dbReference>
<evidence type="ECO:0000313" key="15">
    <source>
        <dbReference type="Proteomes" id="UP000289664"/>
    </source>
</evidence>
<organism evidence="14 15">
    <name type="scientific">Clostridium scindens (strain ATCC 35704 / DSM 5676 / VPI 13733 / 19)</name>
    <dbReference type="NCBI Taxonomy" id="411468"/>
    <lineage>
        <taxon>Bacteria</taxon>
        <taxon>Bacillati</taxon>
        <taxon>Bacillota</taxon>
        <taxon>Clostridia</taxon>
        <taxon>Lachnospirales</taxon>
        <taxon>Lachnospiraceae</taxon>
    </lineage>
</organism>
<dbReference type="GO" id="GO:0009002">
    <property type="term" value="F:serine-type D-Ala-D-Ala carboxypeptidase activity"/>
    <property type="evidence" value="ECO:0007669"/>
    <property type="project" value="UniProtKB-EC"/>
</dbReference>
<evidence type="ECO:0000256" key="12">
    <source>
        <dbReference type="SAM" id="SignalP"/>
    </source>
</evidence>
<keyword evidence="3 14" id="KW-0378">Hydrolase</keyword>
<feature type="active site" description="Proton acceptor" evidence="7">
    <location>
        <position position="100"/>
    </location>
</feature>
<evidence type="ECO:0000256" key="2">
    <source>
        <dbReference type="ARBA" id="ARBA00022729"/>
    </source>
</evidence>
<keyword evidence="11" id="KW-1133">Transmembrane helix</keyword>
<feature type="domain" description="Peptidase S11 D-alanyl-D-alanine carboxypeptidase A N-terminal" evidence="13">
    <location>
        <begin position="70"/>
        <end position="299"/>
    </location>
</feature>
<evidence type="ECO:0000256" key="5">
    <source>
        <dbReference type="ARBA" id="ARBA00022984"/>
    </source>
</evidence>
<dbReference type="AlphaFoldDB" id="A0A494WP28"/>
<evidence type="ECO:0000256" key="8">
    <source>
        <dbReference type="PIRSR" id="PIRSR618044-2"/>
    </source>
</evidence>
<feature type="transmembrane region" description="Helical" evidence="11">
    <location>
        <begin position="423"/>
        <end position="444"/>
    </location>
</feature>
<dbReference type="InterPro" id="IPR012338">
    <property type="entry name" value="Beta-lactam/transpept-like"/>
</dbReference>
<evidence type="ECO:0000256" key="3">
    <source>
        <dbReference type="ARBA" id="ARBA00022801"/>
    </source>
</evidence>
<dbReference type="InterPro" id="IPR001967">
    <property type="entry name" value="Peptidase_S11_N"/>
</dbReference>
<keyword evidence="15" id="KW-1185">Reference proteome</keyword>
<dbReference type="PANTHER" id="PTHR21581:SF6">
    <property type="entry name" value="TRAFFICKING PROTEIN PARTICLE COMPLEX SUBUNIT 12"/>
    <property type="match status" value="1"/>
</dbReference>
<name>A0A494WP28_CLOS5</name>
<dbReference type="Proteomes" id="UP000289664">
    <property type="component" value="Chromosome"/>
</dbReference>
<dbReference type="GO" id="GO:0009252">
    <property type="term" value="P:peptidoglycan biosynthetic process"/>
    <property type="evidence" value="ECO:0007669"/>
    <property type="project" value="UniProtKB-KW"/>
</dbReference>
<keyword evidence="11" id="KW-0812">Transmembrane</keyword>
<dbReference type="Pfam" id="PF00768">
    <property type="entry name" value="Peptidase_S11"/>
    <property type="match status" value="1"/>
</dbReference>
<feature type="binding site" evidence="8">
    <location>
        <position position="271"/>
    </location>
    <ligand>
        <name>substrate</name>
    </ligand>
</feature>
<dbReference type="KEGG" id="csci:HDCHBGLK_01055"/>
<keyword evidence="5" id="KW-0573">Peptidoglycan synthesis</keyword>
<evidence type="ECO:0000256" key="7">
    <source>
        <dbReference type="PIRSR" id="PIRSR618044-1"/>
    </source>
</evidence>
<dbReference type="SUPFAM" id="SSF56601">
    <property type="entry name" value="beta-lactamase/transpeptidase-like"/>
    <property type="match status" value="1"/>
</dbReference>
<feature type="active site" evidence="7">
    <location>
        <position position="155"/>
    </location>
</feature>
<evidence type="ECO:0000256" key="10">
    <source>
        <dbReference type="SAM" id="MobiDB-lite"/>
    </source>
</evidence>
<dbReference type="EC" id="3.4.16.4" evidence="14"/>
<keyword evidence="11" id="KW-0472">Membrane</keyword>
<evidence type="ECO:0000256" key="1">
    <source>
        <dbReference type="ARBA" id="ARBA00007164"/>
    </source>
</evidence>
<feature type="region of interest" description="Disordered" evidence="10">
    <location>
        <begin position="399"/>
        <end position="419"/>
    </location>
</feature>
<evidence type="ECO:0000256" key="11">
    <source>
        <dbReference type="SAM" id="Phobius"/>
    </source>
</evidence>
<dbReference type="EMBL" id="CP036170">
    <property type="protein sequence ID" value="QBF73680.1"/>
    <property type="molecule type" value="Genomic_DNA"/>
</dbReference>